<comment type="similarity">
    <text evidence="2">Belongs to the outer membrane factor (OMF) (TC 1.B.17) family.</text>
</comment>
<dbReference type="InterPro" id="IPR051906">
    <property type="entry name" value="TolC-like"/>
</dbReference>
<dbReference type="Gene3D" id="1.20.1600.10">
    <property type="entry name" value="Outer membrane efflux proteins (OEP)"/>
    <property type="match status" value="1"/>
</dbReference>
<evidence type="ECO:0000256" key="1">
    <source>
        <dbReference type="ARBA" id="ARBA00004442"/>
    </source>
</evidence>
<evidence type="ECO:0000256" key="5">
    <source>
        <dbReference type="ARBA" id="ARBA00022692"/>
    </source>
</evidence>
<evidence type="ECO:0000256" key="7">
    <source>
        <dbReference type="ARBA" id="ARBA00023237"/>
    </source>
</evidence>
<reference evidence="9 10" key="2">
    <citation type="submission" date="2019-05" db="EMBL/GenBank/DDBJ databases">
        <authorList>
            <person name="Lianzixin W."/>
        </authorList>
    </citation>
    <scope>NUCLEOTIDE SEQUENCE [LARGE SCALE GENOMIC DNA]</scope>
    <source>
        <strain evidence="9 10">EC11</strain>
    </source>
</reference>
<dbReference type="RefSeq" id="WP_140962236.1">
    <property type="nucleotide sequence ID" value="NZ_VEVQ02000005.1"/>
</dbReference>
<keyword evidence="10" id="KW-1185">Reference proteome</keyword>
<keyword evidence="8" id="KW-0732">Signal</keyword>
<organism evidence="9 10">
    <name type="scientific">Flavobacterium jejuense</name>
    <dbReference type="NCBI Taxonomy" id="1544455"/>
    <lineage>
        <taxon>Bacteria</taxon>
        <taxon>Pseudomonadati</taxon>
        <taxon>Bacteroidota</taxon>
        <taxon>Flavobacteriia</taxon>
        <taxon>Flavobacteriales</taxon>
        <taxon>Flavobacteriaceae</taxon>
        <taxon>Flavobacterium</taxon>
    </lineage>
</organism>
<reference evidence="9 10" key="3">
    <citation type="submission" date="2020-02" db="EMBL/GenBank/DDBJ databases">
        <title>Flavobacterium profundi sp. nov., isolated from a deep-sea seamount.</title>
        <authorList>
            <person name="Zhang D.-C."/>
        </authorList>
    </citation>
    <scope>NUCLEOTIDE SEQUENCE [LARGE SCALE GENOMIC DNA]</scope>
    <source>
        <strain evidence="9 10">EC11</strain>
    </source>
</reference>
<evidence type="ECO:0000313" key="9">
    <source>
        <dbReference type="EMBL" id="NHN25898.1"/>
    </source>
</evidence>
<accession>A0ABX0IQC3</accession>
<comment type="caution">
    <text evidence="9">The sequence shown here is derived from an EMBL/GenBank/DDBJ whole genome shotgun (WGS) entry which is preliminary data.</text>
</comment>
<sequence length="449" mass="51410">MNQKIKKISLILLLISSQLFSQEKWTLNDCVAYAIDHNLQLNDFKYNSQSNKETRNQSVRSLLPTINATGDYNIRFGRSVDPNNNGIVNTDFFSNNYSLEFRMDLFKGFQKINTIKLSKLLYNANKQETLQQKYLLAFRVMSAFYDILFYEGLTEISIEQQSLSQANYDFVNRQIELGMKAGADLYEAESRLLADKLKVTQSKNQLNAAKLKLIQEMNLEDAVDISIISEESNWVNELDISNEKSDSIFSKAMTFMPIIEAKELRVKAAKKQVAVSRGGLFPTLSLYGGYGTGYFQTLTNANGETIPFKDQFRDNTFKFVGISLNIPITNGWASHSKIKQQKITLLREENNLQLQEQELFKTINELVLKYKSLVVEYEQSTQKVKAQLLSFETAQKKHEKGLISSLELYTSKNLLGNAQNENLQVKLLLEVNKKTLDFYKGLPIFNINN</sequence>
<dbReference type="PANTHER" id="PTHR30026:SF20">
    <property type="entry name" value="OUTER MEMBRANE PROTEIN TOLC"/>
    <property type="match status" value="1"/>
</dbReference>
<evidence type="ECO:0000256" key="3">
    <source>
        <dbReference type="ARBA" id="ARBA00022448"/>
    </source>
</evidence>
<keyword evidence="6" id="KW-0472">Membrane</keyword>
<feature type="chain" id="PRO_5045302665" evidence="8">
    <location>
        <begin position="22"/>
        <end position="449"/>
    </location>
</feature>
<dbReference type="InterPro" id="IPR003423">
    <property type="entry name" value="OMP_efflux"/>
</dbReference>
<proteinExistence type="inferred from homology"/>
<evidence type="ECO:0000256" key="6">
    <source>
        <dbReference type="ARBA" id="ARBA00023136"/>
    </source>
</evidence>
<dbReference type="SUPFAM" id="SSF56954">
    <property type="entry name" value="Outer membrane efflux proteins (OEP)"/>
    <property type="match status" value="1"/>
</dbReference>
<feature type="signal peptide" evidence="8">
    <location>
        <begin position="1"/>
        <end position="21"/>
    </location>
</feature>
<dbReference type="Proteomes" id="UP000817854">
    <property type="component" value="Unassembled WGS sequence"/>
</dbReference>
<comment type="subcellular location">
    <subcellularLocation>
        <location evidence="1">Cell outer membrane</location>
    </subcellularLocation>
</comment>
<keyword evidence="3" id="KW-0813">Transport</keyword>
<dbReference type="EMBL" id="VEVQ02000005">
    <property type="protein sequence ID" value="NHN25898.1"/>
    <property type="molecule type" value="Genomic_DNA"/>
</dbReference>
<evidence type="ECO:0000313" key="10">
    <source>
        <dbReference type="Proteomes" id="UP000817854"/>
    </source>
</evidence>
<name>A0ABX0IQC3_9FLAO</name>
<keyword evidence="7" id="KW-0998">Cell outer membrane</keyword>
<evidence type="ECO:0000256" key="4">
    <source>
        <dbReference type="ARBA" id="ARBA00022452"/>
    </source>
</evidence>
<keyword evidence="4" id="KW-1134">Transmembrane beta strand</keyword>
<dbReference type="PANTHER" id="PTHR30026">
    <property type="entry name" value="OUTER MEMBRANE PROTEIN TOLC"/>
    <property type="match status" value="1"/>
</dbReference>
<gene>
    <name evidence="9" type="ORF">FIA58_009450</name>
</gene>
<evidence type="ECO:0000256" key="2">
    <source>
        <dbReference type="ARBA" id="ARBA00007613"/>
    </source>
</evidence>
<reference evidence="10" key="1">
    <citation type="submission" date="2019-05" db="EMBL/GenBank/DDBJ databases">
        <title>Flavobacterium profundi sp. nov., isolated from a deep-sea seamount.</title>
        <authorList>
            <person name="Zhang D.-C."/>
        </authorList>
    </citation>
    <scope>NUCLEOTIDE SEQUENCE [LARGE SCALE GENOMIC DNA]</scope>
    <source>
        <strain evidence="10">EC11</strain>
    </source>
</reference>
<protein>
    <submittedName>
        <fullName evidence="9">TolC family protein</fullName>
    </submittedName>
</protein>
<dbReference type="Pfam" id="PF02321">
    <property type="entry name" value="OEP"/>
    <property type="match status" value="1"/>
</dbReference>
<keyword evidence="5" id="KW-0812">Transmembrane</keyword>
<evidence type="ECO:0000256" key="8">
    <source>
        <dbReference type="SAM" id="SignalP"/>
    </source>
</evidence>